<name>A0A0A9H9M2_ARUDO</name>
<accession>A0A0A9H9M2</accession>
<reference evidence="1" key="2">
    <citation type="journal article" date="2015" name="Data Brief">
        <title>Shoot transcriptome of the giant reed, Arundo donax.</title>
        <authorList>
            <person name="Barrero R.A."/>
            <person name="Guerrero F.D."/>
            <person name="Moolhuijzen P."/>
            <person name="Goolsby J.A."/>
            <person name="Tidwell J."/>
            <person name="Bellgard S.E."/>
            <person name="Bellgard M.I."/>
        </authorList>
    </citation>
    <scope>NUCLEOTIDE SEQUENCE</scope>
    <source>
        <tissue evidence="1">Shoot tissue taken approximately 20 cm above the soil surface</tissue>
    </source>
</reference>
<evidence type="ECO:0000313" key="1">
    <source>
        <dbReference type="EMBL" id="JAE31531.1"/>
    </source>
</evidence>
<dbReference type="EMBL" id="GBRH01166365">
    <property type="protein sequence ID" value="JAE31531.1"/>
    <property type="molecule type" value="Transcribed_RNA"/>
</dbReference>
<protein>
    <submittedName>
        <fullName evidence="1">Uncharacterized protein</fullName>
    </submittedName>
</protein>
<proteinExistence type="predicted"/>
<organism evidence="1">
    <name type="scientific">Arundo donax</name>
    <name type="common">Giant reed</name>
    <name type="synonym">Donax arundinaceus</name>
    <dbReference type="NCBI Taxonomy" id="35708"/>
    <lineage>
        <taxon>Eukaryota</taxon>
        <taxon>Viridiplantae</taxon>
        <taxon>Streptophyta</taxon>
        <taxon>Embryophyta</taxon>
        <taxon>Tracheophyta</taxon>
        <taxon>Spermatophyta</taxon>
        <taxon>Magnoliopsida</taxon>
        <taxon>Liliopsida</taxon>
        <taxon>Poales</taxon>
        <taxon>Poaceae</taxon>
        <taxon>PACMAD clade</taxon>
        <taxon>Arundinoideae</taxon>
        <taxon>Arundineae</taxon>
        <taxon>Arundo</taxon>
    </lineage>
</organism>
<sequence length="16" mass="1874">MIHLGPPDMFCSYFLC</sequence>
<reference evidence="1" key="1">
    <citation type="submission" date="2014-09" db="EMBL/GenBank/DDBJ databases">
        <authorList>
            <person name="Magalhaes I.L.F."/>
            <person name="Oliveira U."/>
            <person name="Santos F.R."/>
            <person name="Vidigal T.H.D.A."/>
            <person name="Brescovit A.D."/>
            <person name="Santos A.J."/>
        </authorList>
    </citation>
    <scope>NUCLEOTIDE SEQUENCE</scope>
    <source>
        <tissue evidence="1">Shoot tissue taken approximately 20 cm above the soil surface</tissue>
    </source>
</reference>
<dbReference type="AlphaFoldDB" id="A0A0A9H9M2"/>